<dbReference type="Pfam" id="PF13460">
    <property type="entry name" value="NAD_binding_10"/>
    <property type="match status" value="1"/>
</dbReference>
<feature type="domain" description="NAD(P)-binding" evidence="1">
    <location>
        <begin position="11"/>
        <end position="179"/>
    </location>
</feature>
<dbReference type="InterPro" id="IPR016040">
    <property type="entry name" value="NAD(P)-bd_dom"/>
</dbReference>
<keyword evidence="3" id="KW-1185">Reference proteome</keyword>
<dbReference type="Proteomes" id="UP000460435">
    <property type="component" value="Unassembled WGS sequence"/>
</dbReference>
<protein>
    <submittedName>
        <fullName evidence="2">NAD(P)H-binding protein</fullName>
    </submittedName>
</protein>
<dbReference type="InterPro" id="IPR051604">
    <property type="entry name" value="Ergot_Alk_Oxidoreductase"/>
</dbReference>
<accession>A0A7K3M4P3</accession>
<gene>
    <name evidence="2" type="ORF">F7O44_14500</name>
</gene>
<dbReference type="PANTHER" id="PTHR43162:SF1">
    <property type="entry name" value="PRESTALK A DIFFERENTIATION PROTEIN A"/>
    <property type="match status" value="1"/>
</dbReference>
<dbReference type="EMBL" id="WLZY01000004">
    <property type="protein sequence ID" value="NDL58283.1"/>
    <property type="molecule type" value="Genomic_DNA"/>
</dbReference>
<proteinExistence type="predicted"/>
<name>A0A7K3M4P3_9ACTN</name>
<reference evidence="2 3" key="1">
    <citation type="submission" date="2019-11" db="EMBL/GenBank/DDBJ databases">
        <authorList>
            <person name="Li X.-J."/>
            <person name="Feng X.-M."/>
        </authorList>
    </citation>
    <scope>NUCLEOTIDE SEQUENCE [LARGE SCALE GENOMIC DNA]</scope>
    <source>
        <strain evidence="2 3">XMNu-373</strain>
    </source>
</reference>
<sequence length="280" mass="30028">MTTPRTILVTGATGNVGRHVVSGLLTAGVQVRAMVRNPDTARLPDGVDVVPGDLAKPETLAAAADGVDAVFLLWPNFSTETAPAAIQTLAKHASRIVYLSAIGSDIDQRPDGFWGEIEQLVEEAGVEWTFLRSGGIATNTLGWADEVRAGVVRWPYGGARRSLVHEADLAAVAVLALLDDQHVGQAYALTGPELVSQADQVHIIGEAVGRTVRWEELSREEAHEQLLAEWGDPGFVQGALDAWAAMVDSPEPVTTTVERVTGKPARTFRQWAADHADDFR</sequence>
<evidence type="ECO:0000313" key="3">
    <source>
        <dbReference type="Proteomes" id="UP000460435"/>
    </source>
</evidence>
<evidence type="ECO:0000313" key="2">
    <source>
        <dbReference type="EMBL" id="NDL58283.1"/>
    </source>
</evidence>
<dbReference type="Gene3D" id="3.90.25.10">
    <property type="entry name" value="UDP-galactose 4-epimerase, domain 1"/>
    <property type="match status" value="1"/>
</dbReference>
<dbReference type="PANTHER" id="PTHR43162">
    <property type="match status" value="1"/>
</dbReference>
<dbReference type="SUPFAM" id="SSF51735">
    <property type="entry name" value="NAD(P)-binding Rossmann-fold domains"/>
    <property type="match status" value="1"/>
</dbReference>
<dbReference type="Gene3D" id="3.40.50.720">
    <property type="entry name" value="NAD(P)-binding Rossmann-like Domain"/>
    <property type="match status" value="1"/>
</dbReference>
<dbReference type="AlphaFoldDB" id="A0A7K3M4P3"/>
<comment type="caution">
    <text evidence="2">The sequence shown here is derived from an EMBL/GenBank/DDBJ whole genome shotgun (WGS) entry which is preliminary data.</text>
</comment>
<organism evidence="2 3">
    <name type="scientific">Phytoactinopolyspora mesophila</name>
    <dbReference type="NCBI Taxonomy" id="2650750"/>
    <lineage>
        <taxon>Bacteria</taxon>
        <taxon>Bacillati</taxon>
        <taxon>Actinomycetota</taxon>
        <taxon>Actinomycetes</taxon>
        <taxon>Jiangellales</taxon>
        <taxon>Jiangellaceae</taxon>
        <taxon>Phytoactinopolyspora</taxon>
    </lineage>
</organism>
<dbReference type="RefSeq" id="WP_162450947.1">
    <property type="nucleotide sequence ID" value="NZ_WLZY01000004.1"/>
</dbReference>
<dbReference type="InterPro" id="IPR036291">
    <property type="entry name" value="NAD(P)-bd_dom_sf"/>
</dbReference>
<evidence type="ECO:0000259" key="1">
    <source>
        <dbReference type="Pfam" id="PF13460"/>
    </source>
</evidence>